<dbReference type="EMBL" id="CADEBD010000057">
    <property type="protein sequence ID" value="CAB3222643.1"/>
    <property type="molecule type" value="Genomic_DNA"/>
</dbReference>
<comment type="caution">
    <text evidence="2">The sequence shown here is derived from an EMBL/GenBank/DDBJ whole genome shotgun (WGS) entry which is preliminary data.</text>
</comment>
<protein>
    <submittedName>
        <fullName evidence="2">Uncharacterized protein</fullName>
    </submittedName>
</protein>
<organism evidence="2 3">
    <name type="scientific">Arctia plantaginis</name>
    <name type="common">Wood tiger moth</name>
    <name type="synonym">Phalaena plantaginis</name>
    <dbReference type="NCBI Taxonomy" id="874455"/>
    <lineage>
        <taxon>Eukaryota</taxon>
        <taxon>Metazoa</taxon>
        <taxon>Ecdysozoa</taxon>
        <taxon>Arthropoda</taxon>
        <taxon>Hexapoda</taxon>
        <taxon>Insecta</taxon>
        <taxon>Pterygota</taxon>
        <taxon>Neoptera</taxon>
        <taxon>Endopterygota</taxon>
        <taxon>Lepidoptera</taxon>
        <taxon>Glossata</taxon>
        <taxon>Ditrysia</taxon>
        <taxon>Noctuoidea</taxon>
        <taxon>Erebidae</taxon>
        <taxon>Arctiinae</taxon>
        <taxon>Arctia</taxon>
    </lineage>
</organism>
<dbReference type="AlphaFoldDB" id="A0A8S0YTL0"/>
<name>A0A8S0YTL0_ARCPL</name>
<dbReference type="Proteomes" id="UP000494256">
    <property type="component" value="Unassembled WGS sequence"/>
</dbReference>
<reference evidence="2 3" key="1">
    <citation type="submission" date="2020-04" db="EMBL/GenBank/DDBJ databases">
        <authorList>
            <person name="Wallbank WR R."/>
            <person name="Pardo Diaz C."/>
            <person name="Kozak K."/>
            <person name="Martin S."/>
            <person name="Jiggins C."/>
            <person name="Moest M."/>
            <person name="Warren A I."/>
            <person name="Byers J.R.P. K."/>
            <person name="Montejo-Kovacevich G."/>
            <person name="Yen C E."/>
        </authorList>
    </citation>
    <scope>NUCLEOTIDE SEQUENCE [LARGE SCALE GENOMIC DNA]</scope>
</reference>
<evidence type="ECO:0000256" key="1">
    <source>
        <dbReference type="SAM" id="MobiDB-lite"/>
    </source>
</evidence>
<evidence type="ECO:0000313" key="3">
    <source>
        <dbReference type="Proteomes" id="UP000494256"/>
    </source>
</evidence>
<proteinExistence type="predicted"/>
<feature type="region of interest" description="Disordered" evidence="1">
    <location>
        <begin position="103"/>
        <end position="123"/>
    </location>
</feature>
<accession>A0A8S0YTL0</accession>
<dbReference type="OrthoDB" id="1742748at2759"/>
<evidence type="ECO:0000313" key="2">
    <source>
        <dbReference type="EMBL" id="CAB3222643.1"/>
    </source>
</evidence>
<gene>
    <name evidence="2" type="ORF">APLA_LOCUS1240</name>
</gene>
<sequence>MPFEKIADIKTFIQTHKSNPEHYFECFGKKKIRAHSCLIHVTKLQLTIHSTRSSALRRDPTISLNRHWIVILNEKASVVVKLDDKQQEQIARKAKKIRRHGAKLNARLKTDRSGGVHPGDIGD</sequence>